<evidence type="ECO:0000313" key="5">
    <source>
        <dbReference type="Proteomes" id="UP000053029"/>
    </source>
</evidence>
<dbReference type="AlphaFoldDB" id="A0A0D2EWJ1"/>
<dbReference type="Proteomes" id="UP000053029">
    <property type="component" value="Unassembled WGS sequence"/>
</dbReference>
<dbReference type="CDD" id="cd05233">
    <property type="entry name" value="SDR_c"/>
    <property type="match status" value="1"/>
</dbReference>
<dbReference type="GeneID" id="25307880"/>
<dbReference type="VEuPathDB" id="FungiDB:Z517_08390"/>
<dbReference type="STRING" id="1442368.A0A0D2EWJ1"/>
<dbReference type="PRINTS" id="PR00081">
    <property type="entry name" value="GDHRDH"/>
</dbReference>
<dbReference type="RefSeq" id="XP_013282360.1">
    <property type="nucleotide sequence ID" value="XM_013426906.1"/>
</dbReference>
<keyword evidence="3" id="KW-0560">Oxidoreductase</keyword>
<proteinExistence type="inferred from homology"/>
<evidence type="ECO:0000256" key="1">
    <source>
        <dbReference type="ARBA" id="ARBA00006484"/>
    </source>
</evidence>
<dbReference type="GO" id="GO:0016491">
    <property type="term" value="F:oxidoreductase activity"/>
    <property type="evidence" value="ECO:0007669"/>
    <property type="project" value="UniProtKB-KW"/>
</dbReference>
<dbReference type="Pfam" id="PF13561">
    <property type="entry name" value="adh_short_C2"/>
    <property type="match status" value="1"/>
</dbReference>
<dbReference type="EMBL" id="KN846973">
    <property type="protein sequence ID" value="KIW78552.1"/>
    <property type="molecule type" value="Genomic_DNA"/>
</dbReference>
<dbReference type="Gene3D" id="3.40.50.720">
    <property type="entry name" value="NAD(P)-binding Rossmann-like Domain"/>
    <property type="match status" value="1"/>
</dbReference>
<dbReference type="InterPro" id="IPR036291">
    <property type="entry name" value="NAD(P)-bd_dom_sf"/>
</dbReference>
<accession>A0A0D2EWJ1</accession>
<name>A0A0D2EWJ1_9EURO</name>
<protein>
    <submittedName>
        <fullName evidence="4">Uncharacterized protein</fullName>
    </submittedName>
</protein>
<sequence length="257" mass="26715">MAGLQGKVIAITGAASGIGKALSKICASRGATLALADIQDEDLKQVVSEISRTGAKVVGTKVDVASSKAVDDWITSTSQKFGRLDGAANLAAVDGKTRLFADLTDTTDEEWDYVLSINLTGLMYCVRAQLRVMKAGASIVNVSSLAGVMGRNGISAYSTSKHGVVGLTRTVAKDVGPKGIRVNAIAPGPIQTPLFERLLKEAGGTDSEHPVTKTYQGMALRRLGQPEEPANLIAFLLSDDASFITGAVYSVDGGIAC</sequence>
<dbReference type="HOGENOM" id="CLU_010194_1_0_1"/>
<gene>
    <name evidence="4" type="ORF">Z517_08390</name>
</gene>
<comment type="similarity">
    <text evidence="1">Belongs to the short-chain dehydrogenases/reductases (SDR) family.</text>
</comment>
<dbReference type="OrthoDB" id="1669814at2759"/>
<dbReference type="SUPFAM" id="SSF51735">
    <property type="entry name" value="NAD(P)-binding Rossmann-fold domains"/>
    <property type="match status" value="1"/>
</dbReference>
<dbReference type="PRINTS" id="PR00080">
    <property type="entry name" value="SDRFAMILY"/>
</dbReference>
<evidence type="ECO:0000313" key="4">
    <source>
        <dbReference type="EMBL" id="KIW78552.1"/>
    </source>
</evidence>
<evidence type="ECO:0000256" key="2">
    <source>
        <dbReference type="ARBA" id="ARBA00022857"/>
    </source>
</evidence>
<keyword evidence="5" id="KW-1185">Reference proteome</keyword>
<reference evidence="4 5" key="1">
    <citation type="submission" date="2015-01" db="EMBL/GenBank/DDBJ databases">
        <title>The Genome Sequence of Fonsecaea pedrosoi CBS 271.37.</title>
        <authorList>
            <consortium name="The Broad Institute Genomics Platform"/>
            <person name="Cuomo C."/>
            <person name="de Hoog S."/>
            <person name="Gorbushina A."/>
            <person name="Stielow B."/>
            <person name="Teixiera M."/>
            <person name="Abouelleil A."/>
            <person name="Chapman S.B."/>
            <person name="Priest M."/>
            <person name="Young S.K."/>
            <person name="Wortman J."/>
            <person name="Nusbaum C."/>
            <person name="Birren B."/>
        </authorList>
    </citation>
    <scope>NUCLEOTIDE SEQUENCE [LARGE SCALE GENOMIC DNA]</scope>
    <source>
        <strain evidence="4 5">CBS 271.37</strain>
    </source>
</reference>
<dbReference type="InterPro" id="IPR002347">
    <property type="entry name" value="SDR_fam"/>
</dbReference>
<keyword evidence="2" id="KW-0521">NADP</keyword>
<evidence type="ECO:0000256" key="3">
    <source>
        <dbReference type="ARBA" id="ARBA00023002"/>
    </source>
</evidence>
<dbReference type="InterPro" id="IPR020904">
    <property type="entry name" value="Sc_DH/Rdtase_CS"/>
</dbReference>
<organism evidence="4 5">
    <name type="scientific">Fonsecaea pedrosoi CBS 271.37</name>
    <dbReference type="NCBI Taxonomy" id="1442368"/>
    <lineage>
        <taxon>Eukaryota</taxon>
        <taxon>Fungi</taxon>
        <taxon>Dikarya</taxon>
        <taxon>Ascomycota</taxon>
        <taxon>Pezizomycotina</taxon>
        <taxon>Eurotiomycetes</taxon>
        <taxon>Chaetothyriomycetidae</taxon>
        <taxon>Chaetothyriales</taxon>
        <taxon>Herpotrichiellaceae</taxon>
        <taxon>Fonsecaea</taxon>
    </lineage>
</organism>
<dbReference type="FunFam" id="3.40.50.720:FF:000084">
    <property type="entry name" value="Short-chain dehydrogenase reductase"/>
    <property type="match status" value="1"/>
</dbReference>
<dbReference type="PROSITE" id="PS00061">
    <property type="entry name" value="ADH_SHORT"/>
    <property type="match status" value="1"/>
</dbReference>
<dbReference type="PANTHER" id="PTHR24321:SF8">
    <property type="entry name" value="ESTRADIOL 17-BETA-DEHYDROGENASE 8-RELATED"/>
    <property type="match status" value="1"/>
</dbReference>
<dbReference type="PANTHER" id="PTHR24321">
    <property type="entry name" value="DEHYDROGENASES, SHORT CHAIN"/>
    <property type="match status" value="1"/>
</dbReference>